<dbReference type="RefSeq" id="WP_282722441.1">
    <property type="nucleotide sequence ID" value="NZ_JASCQO010000041.1"/>
</dbReference>
<proteinExistence type="predicted"/>
<keyword evidence="1" id="KW-1133">Transmembrane helix</keyword>
<dbReference type="Proteomes" id="UP001244242">
    <property type="component" value="Unassembled WGS sequence"/>
</dbReference>
<evidence type="ECO:0000313" key="2">
    <source>
        <dbReference type="EMBL" id="MDI5934973.1"/>
    </source>
</evidence>
<evidence type="ECO:0000313" key="3">
    <source>
        <dbReference type="Proteomes" id="UP001244242"/>
    </source>
</evidence>
<name>A0ABT6VLW3_9GAMM</name>
<protein>
    <submittedName>
        <fullName evidence="2">Uncharacterized protein</fullName>
    </submittedName>
</protein>
<accession>A0ABT6VLW3</accession>
<evidence type="ECO:0000256" key="1">
    <source>
        <dbReference type="SAM" id="Phobius"/>
    </source>
</evidence>
<keyword evidence="1" id="KW-0812">Transmembrane</keyword>
<comment type="caution">
    <text evidence="2">The sequence shown here is derived from an EMBL/GenBank/DDBJ whole genome shotgun (WGS) entry which is preliminary data.</text>
</comment>
<dbReference type="PANTHER" id="PTHR43849:SF2">
    <property type="entry name" value="BLL3936 PROTEIN"/>
    <property type="match status" value="1"/>
</dbReference>
<feature type="transmembrane region" description="Helical" evidence="1">
    <location>
        <begin position="53"/>
        <end position="73"/>
    </location>
</feature>
<keyword evidence="3" id="KW-1185">Reference proteome</keyword>
<dbReference type="PANTHER" id="PTHR43849">
    <property type="entry name" value="BLL3936 PROTEIN"/>
    <property type="match status" value="1"/>
</dbReference>
<reference evidence="2 3" key="1">
    <citation type="submission" date="2023-04" db="EMBL/GenBank/DDBJ databases">
        <title>Halomonas strains isolated from rhizosphere soil.</title>
        <authorList>
            <person name="Xu L."/>
            <person name="Sun J.-Q."/>
        </authorList>
    </citation>
    <scope>NUCLEOTIDE SEQUENCE [LARGE SCALE GENOMIC DNA]</scope>
    <source>
        <strain evidence="2 3">LN1S58</strain>
    </source>
</reference>
<gene>
    <name evidence="2" type="ORF">QLQ84_14340</name>
</gene>
<dbReference type="EMBL" id="JASCQO010000041">
    <property type="protein sequence ID" value="MDI5934973.1"/>
    <property type="molecule type" value="Genomic_DNA"/>
</dbReference>
<sequence length="99" mass="10674">MARRAVGLPLVLVCLVAIAYALFGQYFGGMLGHSGVDVDSLILTLCYSFDGVFGRPLAVVVGTIIVFICWRAMRRDAGVEECRGFCPNAEAFDRRAAVA</sequence>
<organism evidence="2 3">
    <name type="scientific">Halomonas kalidii</name>
    <dbReference type="NCBI Taxonomy" id="3043293"/>
    <lineage>
        <taxon>Bacteria</taxon>
        <taxon>Pseudomonadati</taxon>
        <taxon>Pseudomonadota</taxon>
        <taxon>Gammaproteobacteria</taxon>
        <taxon>Oceanospirillales</taxon>
        <taxon>Halomonadaceae</taxon>
        <taxon>Halomonas</taxon>
    </lineage>
</organism>
<keyword evidence="1" id="KW-0472">Membrane</keyword>